<name>A0A7W7GBM7_9ACTN</name>
<reference evidence="2 3" key="1">
    <citation type="submission" date="2020-08" db="EMBL/GenBank/DDBJ databases">
        <title>Sequencing the genomes of 1000 actinobacteria strains.</title>
        <authorList>
            <person name="Klenk H.-P."/>
        </authorList>
    </citation>
    <scope>NUCLEOTIDE SEQUENCE [LARGE SCALE GENOMIC DNA]</scope>
    <source>
        <strain evidence="2 3">DSM 45784</strain>
    </source>
</reference>
<evidence type="ECO:0000313" key="3">
    <source>
        <dbReference type="Proteomes" id="UP000542210"/>
    </source>
</evidence>
<sequence length="159" mass="17504">MMAPRKDISWHGEFLRLVRGGLSFKVAVGKLGVSTATLTKHFQADPAFHSTAHRLRHRRLYGPPIDTSWHPRLPPLLASGLSIPRAAIRIGRSEITVRNHLRRFTSLRTAVNEALRQAGRPPLYDEPAPPAQGTAEPNIADAPPGHRAALASDPARSRR</sequence>
<dbReference type="EMBL" id="JACHND010000001">
    <property type="protein sequence ID" value="MBB4702594.1"/>
    <property type="molecule type" value="Genomic_DNA"/>
</dbReference>
<dbReference type="AlphaFoldDB" id="A0A7W7GBM7"/>
<evidence type="ECO:0000256" key="1">
    <source>
        <dbReference type="SAM" id="MobiDB-lite"/>
    </source>
</evidence>
<organism evidence="2 3">
    <name type="scientific">Sphaerisporangium siamense</name>
    <dbReference type="NCBI Taxonomy" id="795645"/>
    <lineage>
        <taxon>Bacteria</taxon>
        <taxon>Bacillati</taxon>
        <taxon>Actinomycetota</taxon>
        <taxon>Actinomycetes</taxon>
        <taxon>Streptosporangiales</taxon>
        <taxon>Streptosporangiaceae</taxon>
        <taxon>Sphaerisporangium</taxon>
    </lineage>
</organism>
<dbReference type="RefSeq" id="WP_184882481.1">
    <property type="nucleotide sequence ID" value="NZ_BOOV01000033.1"/>
</dbReference>
<evidence type="ECO:0000313" key="2">
    <source>
        <dbReference type="EMBL" id="MBB4702594.1"/>
    </source>
</evidence>
<accession>A0A7W7GBM7</accession>
<dbReference type="Proteomes" id="UP000542210">
    <property type="component" value="Unassembled WGS sequence"/>
</dbReference>
<protein>
    <submittedName>
        <fullName evidence="2">Uncharacterized protein</fullName>
    </submittedName>
</protein>
<proteinExistence type="predicted"/>
<comment type="caution">
    <text evidence="2">The sequence shown here is derived from an EMBL/GenBank/DDBJ whole genome shotgun (WGS) entry which is preliminary data.</text>
</comment>
<feature type="region of interest" description="Disordered" evidence="1">
    <location>
        <begin position="118"/>
        <end position="159"/>
    </location>
</feature>
<keyword evidence="3" id="KW-1185">Reference proteome</keyword>
<gene>
    <name evidence="2" type="ORF">BJ982_004138</name>
</gene>